<feature type="domain" description="PI3K/PI4K catalytic" evidence="1">
    <location>
        <begin position="1"/>
        <end position="112"/>
    </location>
</feature>
<dbReference type="GO" id="GO:0048015">
    <property type="term" value="P:phosphatidylinositol-mediated signaling"/>
    <property type="evidence" value="ECO:0007669"/>
    <property type="project" value="TreeGrafter"/>
</dbReference>
<evidence type="ECO:0000313" key="2">
    <source>
        <dbReference type="EMBL" id="CAD8060055.1"/>
    </source>
</evidence>
<dbReference type="GO" id="GO:0016020">
    <property type="term" value="C:membrane"/>
    <property type="evidence" value="ECO:0007669"/>
    <property type="project" value="TreeGrafter"/>
</dbReference>
<dbReference type="GO" id="GO:0005737">
    <property type="term" value="C:cytoplasm"/>
    <property type="evidence" value="ECO:0007669"/>
    <property type="project" value="TreeGrafter"/>
</dbReference>
<dbReference type="InterPro" id="IPR015433">
    <property type="entry name" value="PI3/4_kinase"/>
</dbReference>
<dbReference type="Proteomes" id="UP000692954">
    <property type="component" value="Unassembled WGS sequence"/>
</dbReference>
<dbReference type="PROSITE" id="PS50290">
    <property type="entry name" value="PI3_4_KINASE_3"/>
    <property type="match status" value="1"/>
</dbReference>
<dbReference type="Pfam" id="PF00454">
    <property type="entry name" value="PI3_PI4_kinase"/>
    <property type="match status" value="1"/>
</dbReference>
<organism evidence="2 3">
    <name type="scientific">Paramecium sonneborni</name>
    <dbReference type="NCBI Taxonomy" id="65129"/>
    <lineage>
        <taxon>Eukaryota</taxon>
        <taxon>Sar</taxon>
        <taxon>Alveolata</taxon>
        <taxon>Ciliophora</taxon>
        <taxon>Intramacronucleata</taxon>
        <taxon>Oligohymenophorea</taxon>
        <taxon>Peniculida</taxon>
        <taxon>Parameciidae</taxon>
        <taxon>Paramecium</taxon>
    </lineage>
</organism>
<dbReference type="OrthoDB" id="10264149at2759"/>
<dbReference type="PANTHER" id="PTHR10048">
    <property type="entry name" value="PHOSPHATIDYLINOSITOL KINASE"/>
    <property type="match status" value="1"/>
</dbReference>
<evidence type="ECO:0000259" key="1">
    <source>
        <dbReference type="PROSITE" id="PS50290"/>
    </source>
</evidence>
<sequence length="112" mass="13075">MGGQGRNVEKRKSFKIQNSKRYGQQFQAASSGVLEFCANTISRDALKKKYLAFKCLIHIYKRIFKLDYDKVQIRFIQSLASYSIISYLLQIKDRFNGNIMIDSKGRIIHIDF</sequence>
<dbReference type="InterPro" id="IPR000403">
    <property type="entry name" value="PI3/4_kinase_cat_dom"/>
</dbReference>
<reference evidence="2" key="1">
    <citation type="submission" date="2021-01" db="EMBL/GenBank/DDBJ databases">
        <authorList>
            <consortium name="Genoscope - CEA"/>
            <person name="William W."/>
        </authorList>
    </citation>
    <scope>NUCLEOTIDE SEQUENCE</scope>
</reference>
<dbReference type="AlphaFoldDB" id="A0A8S1L1N3"/>
<keyword evidence="3" id="KW-1185">Reference proteome</keyword>
<dbReference type="GO" id="GO:0004430">
    <property type="term" value="F:1-phosphatidylinositol 4-kinase activity"/>
    <property type="evidence" value="ECO:0007669"/>
    <property type="project" value="TreeGrafter"/>
</dbReference>
<evidence type="ECO:0000313" key="3">
    <source>
        <dbReference type="Proteomes" id="UP000692954"/>
    </source>
</evidence>
<dbReference type="GO" id="GO:0046854">
    <property type="term" value="P:phosphatidylinositol phosphate biosynthetic process"/>
    <property type="evidence" value="ECO:0007669"/>
    <property type="project" value="InterPro"/>
</dbReference>
<dbReference type="PANTHER" id="PTHR10048:SF22">
    <property type="entry name" value="PHOSPHATIDYLINOSITOL 4-KINASE BETA"/>
    <property type="match status" value="1"/>
</dbReference>
<name>A0A8S1L1N3_9CILI</name>
<proteinExistence type="predicted"/>
<accession>A0A8S1L1N3</accession>
<dbReference type="EMBL" id="CAJJDN010000014">
    <property type="protein sequence ID" value="CAD8060055.1"/>
    <property type="molecule type" value="Genomic_DNA"/>
</dbReference>
<comment type="caution">
    <text evidence="2">The sequence shown here is derived from an EMBL/GenBank/DDBJ whole genome shotgun (WGS) entry which is preliminary data.</text>
</comment>
<protein>
    <recommendedName>
        <fullName evidence="1">PI3K/PI4K catalytic domain-containing protein</fullName>
    </recommendedName>
</protein>
<gene>
    <name evidence="2" type="ORF">PSON_ATCC_30995.1.T0140053</name>
</gene>